<feature type="domain" description="J" evidence="1">
    <location>
        <begin position="1"/>
        <end position="43"/>
    </location>
</feature>
<dbReference type="AlphaFoldDB" id="A0A382WQZ7"/>
<dbReference type="EMBL" id="UINC01161692">
    <property type="protein sequence ID" value="SVD61034.1"/>
    <property type="molecule type" value="Genomic_DNA"/>
</dbReference>
<dbReference type="InterPro" id="IPR036869">
    <property type="entry name" value="J_dom_sf"/>
</dbReference>
<dbReference type="PRINTS" id="PR00625">
    <property type="entry name" value="JDOMAIN"/>
</dbReference>
<evidence type="ECO:0000259" key="1">
    <source>
        <dbReference type="PROSITE" id="PS50076"/>
    </source>
</evidence>
<evidence type="ECO:0000313" key="2">
    <source>
        <dbReference type="EMBL" id="SVD61034.1"/>
    </source>
</evidence>
<dbReference type="Gene3D" id="1.10.287.110">
    <property type="entry name" value="DnaJ domain"/>
    <property type="match status" value="1"/>
</dbReference>
<dbReference type="PANTHER" id="PTHR43096:SF48">
    <property type="entry name" value="CHAPERONE PROTEIN DNAJ"/>
    <property type="match status" value="1"/>
</dbReference>
<dbReference type="SUPFAM" id="SSF46565">
    <property type="entry name" value="Chaperone J-domain"/>
    <property type="match status" value="1"/>
</dbReference>
<sequence length="139" mass="14890">MARKLHPDVNPDDSRAQNQFKKVNEAYEVVGDPSRRKDYDHFGDNWKHADQIRNMNAGRSAAGGIGFNLGDLFGAGRGAGGSTGFGDMFAGPGGGMRGPVRHEGTLEISLDEVYTGVTRRISIDSAGSASRNLEVQVPK</sequence>
<name>A0A382WQZ7_9ZZZZ</name>
<dbReference type="Pfam" id="PF00226">
    <property type="entry name" value="DnaJ"/>
    <property type="match status" value="1"/>
</dbReference>
<proteinExistence type="predicted"/>
<dbReference type="PANTHER" id="PTHR43096">
    <property type="entry name" value="DNAJ HOMOLOG 1, MITOCHONDRIAL-RELATED"/>
    <property type="match status" value="1"/>
</dbReference>
<organism evidence="2">
    <name type="scientific">marine metagenome</name>
    <dbReference type="NCBI Taxonomy" id="408172"/>
    <lineage>
        <taxon>unclassified sequences</taxon>
        <taxon>metagenomes</taxon>
        <taxon>ecological metagenomes</taxon>
    </lineage>
</organism>
<dbReference type="CDD" id="cd06257">
    <property type="entry name" value="DnaJ"/>
    <property type="match status" value="1"/>
</dbReference>
<accession>A0A382WQZ7</accession>
<protein>
    <recommendedName>
        <fullName evidence="1">J domain-containing protein</fullName>
    </recommendedName>
</protein>
<gene>
    <name evidence="2" type="ORF">METZ01_LOCUS413888</name>
</gene>
<dbReference type="GO" id="GO:0042026">
    <property type="term" value="P:protein refolding"/>
    <property type="evidence" value="ECO:0007669"/>
    <property type="project" value="TreeGrafter"/>
</dbReference>
<dbReference type="GO" id="GO:0051082">
    <property type="term" value="F:unfolded protein binding"/>
    <property type="evidence" value="ECO:0007669"/>
    <property type="project" value="TreeGrafter"/>
</dbReference>
<reference evidence="2" key="1">
    <citation type="submission" date="2018-05" db="EMBL/GenBank/DDBJ databases">
        <authorList>
            <person name="Lanie J.A."/>
            <person name="Ng W.-L."/>
            <person name="Kazmierczak K.M."/>
            <person name="Andrzejewski T.M."/>
            <person name="Davidsen T.M."/>
            <person name="Wayne K.J."/>
            <person name="Tettelin H."/>
            <person name="Glass J.I."/>
            <person name="Rusch D."/>
            <person name="Podicherti R."/>
            <person name="Tsui H.-C.T."/>
            <person name="Winkler M.E."/>
        </authorList>
    </citation>
    <scope>NUCLEOTIDE SEQUENCE</scope>
</reference>
<dbReference type="GO" id="GO:0005737">
    <property type="term" value="C:cytoplasm"/>
    <property type="evidence" value="ECO:0007669"/>
    <property type="project" value="TreeGrafter"/>
</dbReference>
<feature type="non-terminal residue" evidence="2">
    <location>
        <position position="139"/>
    </location>
</feature>
<dbReference type="InterPro" id="IPR001623">
    <property type="entry name" value="DnaJ_domain"/>
</dbReference>
<dbReference type="PROSITE" id="PS50076">
    <property type="entry name" value="DNAJ_2"/>
    <property type="match status" value="1"/>
</dbReference>